<reference evidence="1 2" key="1">
    <citation type="submission" date="2014-04" db="EMBL/GenBank/DDBJ databases">
        <authorList>
            <consortium name="DOE Joint Genome Institute"/>
            <person name="Kuo A."/>
            <person name="Kohler A."/>
            <person name="Costa M.D."/>
            <person name="Nagy L.G."/>
            <person name="Floudas D."/>
            <person name="Copeland A."/>
            <person name="Barry K.W."/>
            <person name="Cichocki N."/>
            <person name="Veneault-Fourrey C."/>
            <person name="LaButti K."/>
            <person name="Lindquist E.A."/>
            <person name="Lipzen A."/>
            <person name="Lundell T."/>
            <person name="Morin E."/>
            <person name="Murat C."/>
            <person name="Sun H."/>
            <person name="Tunlid A."/>
            <person name="Henrissat B."/>
            <person name="Grigoriev I.V."/>
            <person name="Hibbett D.S."/>
            <person name="Martin F."/>
            <person name="Nordberg H.P."/>
            <person name="Cantor M.N."/>
            <person name="Hua S.X."/>
        </authorList>
    </citation>
    <scope>NUCLEOTIDE SEQUENCE [LARGE SCALE GENOMIC DNA]</scope>
    <source>
        <strain evidence="1 2">441</strain>
    </source>
</reference>
<accession>A0A0C9ZPI6</accession>
<proteinExistence type="predicted"/>
<name>A0A0C9ZPI6_9AGAM</name>
<keyword evidence="2" id="KW-1185">Reference proteome</keyword>
<dbReference type="HOGENOM" id="CLU_040082_6_1_1"/>
<dbReference type="AlphaFoldDB" id="A0A0C9ZPI6"/>
<dbReference type="STRING" id="765257.A0A0C9ZPI6"/>
<protein>
    <submittedName>
        <fullName evidence="1">Uncharacterized protein</fullName>
    </submittedName>
</protein>
<feature type="non-terminal residue" evidence="1">
    <location>
        <position position="1"/>
    </location>
</feature>
<evidence type="ECO:0000313" key="2">
    <source>
        <dbReference type="Proteomes" id="UP000054018"/>
    </source>
</evidence>
<sequence>VTGLSAWHISERFQHLTDTISRYFKRMVDAFSQGPLYTTHVHLPRADLLTANRIVDNPKFFLYFKDAIGAINSTHIACVPSASEQDLMCNHK</sequence>
<dbReference type="EMBL" id="KN833749">
    <property type="protein sequence ID" value="KIK21678.1"/>
    <property type="molecule type" value="Genomic_DNA"/>
</dbReference>
<gene>
    <name evidence="1" type="ORF">PISMIDRAFT_80367</name>
</gene>
<evidence type="ECO:0000313" key="1">
    <source>
        <dbReference type="EMBL" id="KIK21678.1"/>
    </source>
</evidence>
<reference evidence="2" key="2">
    <citation type="submission" date="2015-01" db="EMBL/GenBank/DDBJ databases">
        <title>Evolutionary Origins and Diversification of the Mycorrhizal Mutualists.</title>
        <authorList>
            <consortium name="DOE Joint Genome Institute"/>
            <consortium name="Mycorrhizal Genomics Consortium"/>
            <person name="Kohler A."/>
            <person name="Kuo A."/>
            <person name="Nagy L.G."/>
            <person name="Floudas D."/>
            <person name="Copeland A."/>
            <person name="Barry K.W."/>
            <person name="Cichocki N."/>
            <person name="Veneault-Fourrey C."/>
            <person name="LaButti K."/>
            <person name="Lindquist E.A."/>
            <person name="Lipzen A."/>
            <person name="Lundell T."/>
            <person name="Morin E."/>
            <person name="Murat C."/>
            <person name="Riley R."/>
            <person name="Ohm R."/>
            <person name="Sun H."/>
            <person name="Tunlid A."/>
            <person name="Henrissat B."/>
            <person name="Grigoriev I.V."/>
            <person name="Hibbett D.S."/>
            <person name="Martin F."/>
        </authorList>
    </citation>
    <scope>NUCLEOTIDE SEQUENCE [LARGE SCALE GENOMIC DNA]</scope>
    <source>
        <strain evidence="2">441</strain>
    </source>
</reference>
<dbReference type="OrthoDB" id="2649332at2759"/>
<dbReference type="Proteomes" id="UP000054018">
    <property type="component" value="Unassembled WGS sequence"/>
</dbReference>
<feature type="non-terminal residue" evidence="1">
    <location>
        <position position="92"/>
    </location>
</feature>
<organism evidence="1 2">
    <name type="scientific">Pisolithus microcarpus 441</name>
    <dbReference type="NCBI Taxonomy" id="765257"/>
    <lineage>
        <taxon>Eukaryota</taxon>
        <taxon>Fungi</taxon>
        <taxon>Dikarya</taxon>
        <taxon>Basidiomycota</taxon>
        <taxon>Agaricomycotina</taxon>
        <taxon>Agaricomycetes</taxon>
        <taxon>Agaricomycetidae</taxon>
        <taxon>Boletales</taxon>
        <taxon>Sclerodermatineae</taxon>
        <taxon>Pisolithaceae</taxon>
        <taxon>Pisolithus</taxon>
    </lineage>
</organism>